<dbReference type="Pfam" id="PF01297">
    <property type="entry name" value="ZnuA"/>
    <property type="match status" value="1"/>
</dbReference>
<dbReference type="SUPFAM" id="SSF53807">
    <property type="entry name" value="Helical backbone' metal receptor"/>
    <property type="match status" value="1"/>
</dbReference>
<dbReference type="KEGG" id="lhe:lhv_1842"/>
<dbReference type="Gene3D" id="3.40.50.1980">
    <property type="entry name" value="Nitrogenase molybdenum iron protein domain"/>
    <property type="match status" value="2"/>
</dbReference>
<dbReference type="InterPro" id="IPR006128">
    <property type="entry name" value="Lipoprotein_PsaA-like"/>
</dbReference>
<evidence type="ECO:0000256" key="5">
    <source>
        <dbReference type="RuleBase" id="RU003512"/>
    </source>
</evidence>
<dbReference type="InterPro" id="IPR006127">
    <property type="entry name" value="ZnuA-like"/>
</dbReference>
<evidence type="ECO:0000256" key="2">
    <source>
        <dbReference type="ARBA" id="ARBA00022448"/>
    </source>
</evidence>
<accession>A8YXB3</accession>
<dbReference type="EMBL" id="CP000517">
    <property type="protein sequence ID" value="ABX27691.1"/>
    <property type="molecule type" value="Genomic_DNA"/>
</dbReference>
<name>A8YXB3_LACH4</name>
<evidence type="ECO:0000256" key="3">
    <source>
        <dbReference type="ARBA" id="ARBA00022723"/>
    </source>
</evidence>
<proteinExistence type="inferred from homology"/>
<organism evidence="6 7">
    <name type="scientific">Lactobacillus helveticus (strain DPC 4571)</name>
    <dbReference type="NCBI Taxonomy" id="405566"/>
    <lineage>
        <taxon>Bacteria</taxon>
        <taxon>Bacillati</taxon>
        <taxon>Bacillota</taxon>
        <taxon>Bacilli</taxon>
        <taxon>Lactobacillales</taxon>
        <taxon>Lactobacillaceae</taxon>
        <taxon>Lactobacillus</taxon>
    </lineage>
</organism>
<dbReference type="Proteomes" id="UP000000790">
    <property type="component" value="Chromosome"/>
</dbReference>
<dbReference type="InterPro" id="IPR050492">
    <property type="entry name" value="Bact_metal-bind_prot9"/>
</dbReference>
<evidence type="ECO:0008006" key="8">
    <source>
        <dbReference type="Google" id="ProtNLM"/>
    </source>
</evidence>
<evidence type="ECO:0000313" key="6">
    <source>
        <dbReference type="EMBL" id="ABX27691.1"/>
    </source>
</evidence>
<dbReference type="PROSITE" id="PS51257">
    <property type="entry name" value="PROKAR_LIPOPROTEIN"/>
    <property type="match status" value="1"/>
</dbReference>
<evidence type="ECO:0000313" key="7">
    <source>
        <dbReference type="Proteomes" id="UP000000790"/>
    </source>
</evidence>
<protein>
    <recommendedName>
        <fullName evidence="8">Metal ABC transporter substrate-binding protein</fullName>
    </recommendedName>
</protein>
<gene>
    <name evidence="6" type="ordered locus">lhv_1842</name>
</gene>
<dbReference type="GO" id="GO:0046872">
    <property type="term" value="F:metal ion binding"/>
    <property type="evidence" value="ECO:0007669"/>
    <property type="project" value="UniProtKB-KW"/>
</dbReference>
<dbReference type="AlphaFoldDB" id="A8YXB3"/>
<dbReference type="PRINTS" id="PR00691">
    <property type="entry name" value="ADHESINB"/>
</dbReference>
<dbReference type="GO" id="GO:0007155">
    <property type="term" value="P:cell adhesion"/>
    <property type="evidence" value="ECO:0007669"/>
    <property type="project" value="InterPro"/>
</dbReference>
<comment type="subcellular location">
    <subcellularLocation>
        <location evidence="1">Cell envelope</location>
    </subcellularLocation>
</comment>
<dbReference type="GO" id="GO:0030313">
    <property type="term" value="C:cell envelope"/>
    <property type="evidence" value="ECO:0007669"/>
    <property type="project" value="UniProtKB-SubCell"/>
</dbReference>
<dbReference type="RefSeq" id="WP_012212268.1">
    <property type="nucleotide sequence ID" value="NC_010080.1"/>
</dbReference>
<evidence type="ECO:0000256" key="1">
    <source>
        <dbReference type="ARBA" id="ARBA00004196"/>
    </source>
</evidence>
<evidence type="ECO:0000256" key="4">
    <source>
        <dbReference type="ARBA" id="ARBA00022729"/>
    </source>
</evidence>
<dbReference type="PANTHER" id="PTHR42953">
    <property type="entry name" value="HIGH-AFFINITY ZINC UPTAKE SYSTEM PROTEIN ZNUA-RELATED"/>
    <property type="match status" value="1"/>
</dbReference>
<sequence>MEKHILKKIKSRITKSLFIMGLMGMIMLLASACSNKDQAKTKSDKVSIVTTTNVYADIAKNVAGKYGSVQAIIKNSATDPHDFEPTTADAKKLTNANIIVANGLGYDSWMNKLASSVSKKPVLVGEDLMGLKKVDNPHIWYDFKKFSIIIKTLHDNPHIWYDLDMPTKYVNYLVKRLSKLDKKHAAYFKENGDKYLAKIAKVKQIAKSADKKNNKPVFVSEPVFDYGLEEAGYKIGDKEFEEAIENGTDPSPKIINKMTNEIKDKKIAFFVNNTQASSSTVKNFVELAKENSLPVLNVRETIPNHMTYLDWMRENYQNLANISKK</sequence>
<reference evidence="6 7" key="1">
    <citation type="journal article" date="2008" name="J. Bacteriol.">
        <title>Genome sequence of Lactobacillus helveticus: an organism distinguished by selective gene loss and IS element expansion.</title>
        <authorList>
            <person name="Callanan M."/>
            <person name="Kaleta P."/>
            <person name="O'Callaghan J."/>
            <person name="O'Sullivan O."/>
            <person name="Jordan K."/>
            <person name="McAuliffe O."/>
            <person name="Sangrador-Vegas A."/>
            <person name="Slattery L."/>
            <person name="Fitzgerald G.F."/>
            <person name="Beresford T."/>
            <person name="Ross R.P."/>
        </authorList>
    </citation>
    <scope>NUCLEOTIDE SEQUENCE [LARGE SCALE GENOMIC DNA]</scope>
    <source>
        <strain evidence="6 7">DPC 4571</strain>
    </source>
</reference>
<keyword evidence="4" id="KW-0732">Signal</keyword>
<dbReference type="InterPro" id="IPR006129">
    <property type="entry name" value="AdhesinB"/>
</dbReference>
<dbReference type="HOGENOM" id="CLU_016838_0_0_9"/>
<comment type="similarity">
    <text evidence="5">Belongs to the bacterial solute-binding protein 9 family.</text>
</comment>
<dbReference type="PRINTS" id="PR00690">
    <property type="entry name" value="ADHESNFAMILY"/>
</dbReference>
<keyword evidence="3" id="KW-0479">Metal-binding</keyword>
<dbReference type="GO" id="GO:0030001">
    <property type="term" value="P:metal ion transport"/>
    <property type="evidence" value="ECO:0007669"/>
    <property type="project" value="InterPro"/>
</dbReference>
<dbReference type="PANTHER" id="PTHR42953:SF1">
    <property type="entry name" value="METAL-BINDING PROTEIN HI_0362-RELATED"/>
    <property type="match status" value="1"/>
</dbReference>
<dbReference type="eggNOG" id="COG0803">
    <property type="taxonomic scope" value="Bacteria"/>
</dbReference>
<keyword evidence="2 5" id="KW-0813">Transport</keyword>